<sequence>MSNISTTIGNVILQTINKQEYERVYPLRIKKYLKKKFSKDFSRLSIWNFLYNNGYIKRYKKGKGNYAVLSQ</sequence>
<reference evidence="1" key="1">
    <citation type="submission" date="2018-10" db="EMBL/GenBank/DDBJ databases">
        <title>Hidden diversity of soil giant viruses.</title>
        <authorList>
            <person name="Schulz F."/>
            <person name="Alteio L."/>
            <person name="Goudeau D."/>
            <person name="Ryan E.M."/>
            <person name="Malmstrom R.R."/>
            <person name="Blanchard J."/>
            <person name="Woyke T."/>
        </authorList>
    </citation>
    <scope>NUCLEOTIDE SEQUENCE</scope>
    <source>
        <strain evidence="1">HAV1</strain>
    </source>
</reference>
<evidence type="ECO:0000313" key="1">
    <source>
        <dbReference type="EMBL" id="AYV80571.1"/>
    </source>
</evidence>
<proteinExistence type="predicted"/>
<protein>
    <submittedName>
        <fullName evidence="1">Uncharacterized protein</fullName>
    </submittedName>
</protein>
<gene>
    <name evidence="1" type="ORF">Harvfovirus3_16</name>
</gene>
<dbReference type="EMBL" id="MK072245">
    <property type="protein sequence ID" value="AYV80571.1"/>
    <property type="molecule type" value="Genomic_DNA"/>
</dbReference>
<organism evidence="1">
    <name type="scientific">Harvfovirus sp</name>
    <dbReference type="NCBI Taxonomy" id="2487768"/>
    <lineage>
        <taxon>Viruses</taxon>
        <taxon>Varidnaviria</taxon>
        <taxon>Bamfordvirae</taxon>
        <taxon>Nucleocytoviricota</taxon>
        <taxon>Megaviricetes</taxon>
        <taxon>Imitervirales</taxon>
        <taxon>Mimiviridae</taxon>
        <taxon>Klosneuvirinae</taxon>
    </lineage>
</organism>
<accession>A0A3G5A305</accession>
<name>A0A3G5A305_9VIRU</name>